<proteinExistence type="predicted"/>
<organism evidence="3 4">
    <name type="scientific">Suillus subaureus</name>
    <dbReference type="NCBI Taxonomy" id="48587"/>
    <lineage>
        <taxon>Eukaryota</taxon>
        <taxon>Fungi</taxon>
        <taxon>Dikarya</taxon>
        <taxon>Basidiomycota</taxon>
        <taxon>Agaricomycotina</taxon>
        <taxon>Agaricomycetes</taxon>
        <taxon>Agaricomycetidae</taxon>
        <taxon>Boletales</taxon>
        <taxon>Suillineae</taxon>
        <taxon>Suillaceae</taxon>
        <taxon>Suillus</taxon>
    </lineage>
</organism>
<dbReference type="Proteomes" id="UP000807769">
    <property type="component" value="Unassembled WGS sequence"/>
</dbReference>
<keyword evidence="4" id="KW-1185">Reference proteome</keyword>
<name>A0A9P7J8U0_9AGAM</name>
<keyword evidence="2" id="KW-1133">Transmembrane helix</keyword>
<evidence type="ECO:0000256" key="2">
    <source>
        <dbReference type="SAM" id="Phobius"/>
    </source>
</evidence>
<comment type="caution">
    <text evidence="3">The sequence shown here is derived from an EMBL/GenBank/DDBJ whole genome shotgun (WGS) entry which is preliminary data.</text>
</comment>
<protein>
    <submittedName>
        <fullName evidence="3">Uncharacterized protein</fullName>
    </submittedName>
</protein>
<keyword evidence="2" id="KW-0812">Transmembrane</keyword>
<feature type="compositionally biased region" description="Basic and acidic residues" evidence="1">
    <location>
        <begin position="169"/>
        <end position="178"/>
    </location>
</feature>
<dbReference type="OrthoDB" id="2687954at2759"/>
<gene>
    <name evidence="3" type="ORF">BJ212DRAFT_1484881</name>
</gene>
<dbReference type="RefSeq" id="XP_041188713.1">
    <property type="nucleotide sequence ID" value="XM_041340883.1"/>
</dbReference>
<dbReference type="AlphaFoldDB" id="A0A9P7J8U0"/>
<evidence type="ECO:0000256" key="1">
    <source>
        <dbReference type="SAM" id="MobiDB-lite"/>
    </source>
</evidence>
<keyword evidence="2" id="KW-0472">Membrane</keyword>
<dbReference type="GeneID" id="64634899"/>
<feature type="transmembrane region" description="Helical" evidence="2">
    <location>
        <begin position="70"/>
        <end position="88"/>
    </location>
</feature>
<sequence length="178" mass="19304">MNIYNPNTAVHFRFPITLRPDELELAVAKAAAQLIWLAGQLGTSNGGIQRGDGTAYVNEEFISLRLNINLLPLAFATSASVIMLGLALHMTRAFDASHDSQAAIQNIGVLQLLWLGHRSASINEVMEDVQHPTEANLQRAGMVDVCLSKIISDEGELESSTASGGLPRGVDHRRDDEM</sequence>
<accession>A0A9P7J8U0</accession>
<dbReference type="EMBL" id="JABBWG010000037">
    <property type="protein sequence ID" value="KAG1808620.1"/>
    <property type="molecule type" value="Genomic_DNA"/>
</dbReference>
<evidence type="ECO:0000313" key="4">
    <source>
        <dbReference type="Proteomes" id="UP000807769"/>
    </source>
</evidence>
<reference evidence="3" key="1">
    <citation type="journal article" date="2020" name="New Phytol.">
        <title>Comparative genomics reveals dynamic genome evolution in host specialist ectomycorrhizal fungi.</title>
        <authorList>
            <person name="Lofgren L.A."/>
            <person name="Nguyen N.H."/>
            <person name="Vilgalys R."/>
            <person name="Ruytinx J."/>
            <person name="Liao H.L."/>
            <person name="Branco S."/>
            <person name="Kuo A."/>
            <person name="LaButti K."/>
            <person name="Lipzen A."/>
            <person name="Andreopoulos W."/>
            <person name="Pangilinan J."/>
            <person name="Riley R."/>
            <person name="Hundley H."/>
            <person name="Na H."/>
            <person name="Barry K."/>
            <person name="Grigoriev I.V."/>
            <person name="Stajich J.E."/>
            <person name="Kennedy P.G."/>
        </authorList>
    </citation>
    <scope>NUCLEOTIDE SEQUENCE</scope>
    <source>
        <strain evidence="3">MN1</strain>
    </source>
</reference>
<evidence type="ECO:0000313" key="3">
    <source>
        <dbReference type="EMBL" id="KAG1808620.1"/>
    </source>
</evidence>
<feature type="region of interest" description="Disordered" evidence="1">
    <location>
        <begin position="157"/>
        <end position="178"/>
    </location>
</feature>